<name>A0A382ART9_9ZZZZ</name>
<proteinExistence type="predicted"/>
<accession>A0A382ART9</accession>
<evidence type="ECO:0000313" key="1">
    <source>
        <dbReference type="EMBL" id="SVB04011.1"/>
    </source>
</evidence>
<reference evidence="1" key="1">
    <citation type="submission" date="2018-05" db="EMBL/GenBank/DDBJ databases">
        <authorList>
            <person name="Lanie J.A."/>
            <person name="Ng W.-L."/>
            <person name="Kazmierczak K.M."/>
            <person name="Andrzejewski T.M."/>
            <person name="Davidsen T.M."/>
            <person name="Wayne K.J."/>
            <person name="Tettelin H."/>
            <person name="Glass J.I."/>
            <person name="Rusch D."/>
            <person name="Podicherti R."/>
            <person name="Tsui H.-C.T."/>
            <person name="Winkler M.E."/>
        </authorList>
    </citation>
    <scope>NUCLEOTIDE SEQUENCE</scope>
</reference>
<dbReference type="EMBL" id="UINC01026481">
    <property type="protein sequence ID" value="SVB04011.1"/>
    <property type="molecule type" value="Genomic_DNA"/>
</dbReference>
<dbReference type="AlphaFoldDB" id="A0A382ART9"/>
<gene>
    <name evidence="1" type="ORF">METZ01_LOCUS156865</name>
</gene>
<protein>
    <submittedName>
        <fullName evidence="1">Uncharacterized protein</fullName>
    </submittedName>
</protein>
<sequence length="69" mass="8003">MGSADFKKYSNPDKLYQVKLLRTDKSAGFFETLQKALTRQKEFEYATIIRVDPKTREPLYGSDGWPMPV</sequence>
<organism evidence="1">
    <name type="scientific">marine metagenome</name>
    <dbReference type="NCBI Taxonomy" id="408172"/>
    <lineage>
        <taxon>unclassified sequences</taxon>
        <taxon>metagenomes</taxon>
        <taxon>ecological metagenomes</taxon>
    </lineage>
</organism>